<keyword evidence="10 20" id="KW-0227">DNA damage</keyword>
<dbReference type="InterPro" id="IPR012308">
    <property type="entry name" value="DNA_ligase_ATP-dep_N"/>
</dbReference>
<dbReference type="CDD" id="cd07967">
    <property type="entry name" value="OBF_DNA_ligase_III"/>
    <property type="match status" value="1"/>
</dbReference>
<evidence type="ECO:0000256" key="22">
    <source>
        <dbReference type="SAM" id="MobiDB-lite"/>
    </source>
</evidence>
<dbReference type="GO" id="GO:0070421">
    <property type="term" value="C:DNA ligase III-XRCC1 complex"/>
    <property type="evidence" value="ECO:0007669"/>
    <property type="project" value="TreeGrafter"/>
</dbReference>
<dbReference type="Pfam" id="PF13193">
    <property type="entry name" value="AMP-binding_C"/>
    <property type="match status" value="1"/>
</dbReference>
<evidence type="ECO:0000256" key="2">
    <source>
        <dbReference type="ARBA" id="ARBA00004123"/>
    </source>
</evidence>
<dbReference type="GO" id="GO:0005524">
    <property type="term" value="F:ATP binding"/>
    <property type="evidence" value="ECO:0007669"/>
    <property type="project" value="UniProtKB-KW"/>
</dbReference>
<dbReference type="Pfam" id="PF00501">
    <property type="entry name" value="AMP-binding"/>
    <property type="match status" value="1"/>
</dbReference>
<dbReference type="InterPro" id="IPR020845">
    <property type="entry name" value="AMP-binding_CS"/>
</dbReference>
<dbReference type="Proteomes" id="UP001292094">
    <property type="component" value="Unassembled WGS sequence"/>
</dbReference>
<dbReference type="SUPFAM" id="SSF57716">
    <property type="entry name" value="Glucocorticoid receptor-like (DNA-binding domain)"/>
    <property type="match status" value="1"/>
</dbReference>
<dbReference type="FunFam" id="3.30.470.30:FF:000003">
    <property type="entry name" value="DNA ligase"/>
    <property type="match status" value="1"/>
</dbReference>
<dbReference type="InterPro" id="IPR032387">
    <property type="entry name" value="ACAS_N"/>
</dbReference>
<dbReference type="FunFam" id="2.40.50.140:FF:000085">
    <property type="entry name" value="DNA ligase"/>
    <property type="match status" value="1"/>
</dbReference>
<dbReference type="CDD" id="cd07902">
    <property type="entry name" value="Adenylation_DNA_ligase_III"/>
    <property type="match status" value="1"/>
</dbReference>
<dbReference type="PANTHER" id="PTHR45674">
    <property type="entry name" value="DNA LIGASE 1/3 FAMILY MEMBER"/>
    <property type="match status" value="1"/>
</dbReference>
<dbReference type="PROSITE" id="PS00455">
    <property type="entry name" value="AMP_BINDING"/>
    <property type="match status" value="1"/>
</dbReference>
<dbReference type="PROSITE" id="PS50064">
    <property type="entry name" value="ZF_PARP_2"/>
    <property type="match status" value="1"/>
</dbReference>
<dbReference type="SUPFAM" id="SSF50249">
    <property type="entry name" value="Nucleic acid-binding proteins"/>
    <property type="match status" value="1"/>
</dbReference>
<evidence type="ECO:0000256" key="3">
    <source>
        <dbReference type="ARBA" id="ARBA00006432"/>
    </source>
</evidence>
<evidence type="ECO:0000256" key="14">
    <source>
        <dbReference type="ARBA" id="ARBA00022842"/>
    </source>
</evidence>
<evidence type="ECO:0000256" key="13">
    <source>
        <dbReference type="ARBA" id="ARBA00022840"/>
    </source>
</evidence>
<dbReference type="InterPro" id="IPR001510">
    <property type="entry name" value="Znf_PARP"/>
</dbReference>
<dbReference type="Gene3D" id="3.40.50.12780">
    <property type="entry name" value="N-terminal domain of ligase-like"/>
    <property type="match status" value="1"/>
</dbReference>
<keyword evidence="17" id="KW-0539">Nucleus</keyword>
<gene>
    <name evidence="25" type="ORF">Pmani_023815</name>
</gene>
<evidence type="ECO:0000256" key="8">
    <source>
        <dbReference type="ARBA" id="ARBA00022723"/>
    </source>
</evidence>
<proteinExistence type="inferred from homology"/>
<evidence type="ECO:0000256" key="18">
    <source>
        <dbReference type="ARBA" id="ARBA00023306"/>
    </source>
</evidence>
<feature type="compositionally biased region" description="Low complexity" evidence="22">
    <location>
        <begin position="105"/>
        <end position="124"/>
    </location>
</feature>
<dbReference type="InterPro" id="IPR025110">
    <property type="entry name" value="AMP-bd_C"/>
</dbReference>
<sequence>MADFPFCVDYDKRGMAKCKKCKQKCDKGVVRIGKLVANHFSDSGGMMKQWYHVDCLFETFKRARATTKKIDDPIDDIEGWGDLENDDQTKIQKLVDEFHSSGGSKPNTPKKTPQKKINTQTPQKVAQQSPGTPGSQKKGSAPPAPPSGGSSRPPGTDDPPTNPSHKDNSFREFRRICASVADEPSYTGKTEIVSSFIKYGTEKDKFKGDLRLWVKLLLPGVIKRVYNLQSKQLIKLFSQIFDTNAEEMIEDLQQGDVAETIRKYFEEESSILPPIKKCILSIQDVDGYLEKLSGMTKEEEQSILLKTIAKRCTGNDLKMVVRLIKGDLRINAGAKHILEAVHPDAYEAFQTTRNIDSVLDRLLAAGGSPVSLKLTAVVMTPVLPMLAEACKSVDYAFKKCPSGAMCAEIKYDGERVQVHKNGSDFKYFSRSLKPVLPHKVSHFKEFLPKAFPHGQDLILDAEVLMIDTKTGVPLPFGTLGVHKKAEFKDANVCLFIFDCLHYNGEDLMSKPIVKRREILEKTMTEIKHRVVLSEQRMVKAKDDLKEMISTVLKQGLEGLVLKDINSIYEPGKRHWLKVKKDYLYDGAMADTADLAVLGAWYGTGKKGGMMSVFLMGCYDPRISKWCTVTKVHTGHDDAALERLQKELDMVKISQDADRVPAWLKCTKTMIPDFVAADPKKSPIWEITGAEFTKHQVHTADGISIRFPRVTRIRDDKTWKESTDLKELKELYKKSQEHADFVGLEGSSDSKGNGGGQSPGSGKASTGNSPSSSPVSTATKVSIRASPGNRDTSGKETTKDKNTLHSYYKQEKANEGNIKKEREMKRKHSPANDVSPSKKSKKVCKYGEKCNNSNEAHQLLYEHPPARPKAPTNKPLPDIFVGTSVSLPSHIDPEGTLSRYIIAYPFNMQRKMVWRAGLMRLVGGWTDAAVRRGVRVAGQHTKAGTGVNDRYEHLYNRSINDREAFWDEVGGGIEWTTPYTKVLDSTILHAPRWYVGGELNTCHNAVDRHVAAGRGNQLAIIHDSPITNSLTSLTYLELQEAVSRLAGALADLGVGRGDRVMIYMPMMAEAVVAMLATVRLGAVHSLVFGGFAAPELAIRMSHLEPRVVLTASCGVEPSRVVEYKPILDQAIQLSAHKPEHCLVLQRPELPKASLQPGRDHDWQEVVARAHRHDPVPVPSDHPCYVLYTSGTTGQPKGVVRPSGGHAAVLAWTMKTIYGMELGDVWWAASDLGWIVGHSYICYAPLLAGNTTIVYEGKPVGTPDAGQFFRVVAQHGVAGMFTAPTALRSIIKADPQVTHGSQHNLDSLKYLFVAGEPLDHETREWTQNAFGVPILDNWWQTETGYAITAHCAGLDMPLYPPRGATGKPFMGFGLRVVHEDGSDVEPGELGRIVSRLPLPPGCMNTLYNAFDRFTETYFTKFPSHYDTMDAGLIDAQGYVSVRARDDDVINVAGHRLSTLALEEAILEHPLVIDAAVVGIPDSLKGEVPLGLYVLQEENVPKEEEVGKELVALVRRVVGPVAAFRHTVMVPGLPRTRSGKTARKTIADLAKDKAIVVPPTIENPAVYSAILKSLRHHGFALNAPDPVLPAEA</sequence>
<evidence type="ECO:0000256" key="20">
    <source>
        <dbReference type="RuleBase" id="RU000617"/>
    </source>
</evidence>
<comment type="catalytic activity">
    <reaction evidence="19 20">
        <text>ATP + (deoxyribonucleotide)n-3'-hydroxyl + 5'-phospho-(deoxyribonucleotide)m = (deoxyribonucleotide)n+m + AMP + diphosphate.</text>
        <dbReference type="EC" id="6.5.1.1"/>
    </reaction>
</comment>
<dbReference type="InterPro" id="IPR012340">
    <property type="entry name" value="NA-bd_OB-fold"/>
</dbReference>
<comment type="similarity">
    <text evidence="3">Belongs to the ATP-dependent AMP-binding enzyme family.</text>
</comment>
<keyword evidence="6" id="KW-0132">Cell division</keyword>
<dbReference type="Gene3D" id="3.30.1490.70">
    <property type="match status" value="1"/>
</dbReference>
<keyword evidence="9 20" id="KW-0547">Nucleotide-binding</keyword>
<feature type="domain" description="ATP-dependent DNA ligase family profile" evidence="24">
    <location>
        <begin position="485"/>
        <end position="619"/>
    </location>
</feature>
<dbReference type="GO" id="GO:0003910">
    <property type="term" value="F:DNA ligase (ATP) activity"/>
    <property type="evidence" value="ECO:0007669"/>
    <property type="project" value="UniProtKB-EC"/>
</dbReference>
<protein>
    <recommendedName>
        <fullName evidence="20">DNA ligase</fullName>
        <ecNumber evidence="20">6.5.1.1</ecNumber>
    </recommendedName>
</protein>
<evidence type="ECO:0000256" key="15">
    <source>
        <dbReference type="ARBA" id="ARBA00023172"/>
    </source>
</evidence>
<dbReference type="GO" id="GO:0003677">
    <property type="term" value="F:DNA binding"/>
    <property type="evidence" value="ECO:0007669"/>
    <property type="project" value="InterPro"/>
</dbReference>
<dbReference type="NCBIfam" id="TIGR00574">
    <property type="entry name" value="dnl1"/>
    <property type="match status" value="1"/>
</dbReference>
<dbReference type="SUPFAM" id="SSF56091">
    <property type="entry name" value="DNA ligase/mRNA capping enzyme, catalytic domain"/>
    <property type="match status" value="1"/>
</dbReference>
<keyword evidence="5 20" id="KW-0436">Ligase</keyword>
<reference evidence="25" key="1">
    <citation type="submission" date="2023-11" db="EMBL/GenBank/DDBJ databases">
        <title>Genome assemblies of two species of porcelain crab, Petrolisthes cinctipes and Petrolisthes manimaculis (Anomura: Porcellanidae).</title>
        <authorList>
            <person name="Angst P."/>
        </authorList>
    </citation>
    <scope>NUCLEOTIDE SEQUENCE</scope>
    <source>
        <strain evidence="25">PB745_02</strain>
        <tissue evidence="25">Gill</tissue>
    </source>
</reference>
<dbReference type="InterPro" id="IPR036599">
    <property type="entry name" value="DNA_ligase_N_sf"/>
</dbReference>
<dbReference type="InterPro" id="IPR045851">
    <property type="entry name" value="AMP-bd_C_sf"/>
</dbReference>
<dbReference type="Gene3D" id="1.10.3260.10">
    <property type="entry name" value="DNA ligase, ATP-dependent, N-terminal domain"/>
    <property type="match status" value="1"/>
</dbReference>
<comment type="caution">
    <text evidence="25">The sequence shown here is derived from an EMBL/GenBank/DDBJ whole genome shotgun (WGS) entry which is preliminary data.</text>
</comment>
<evidence type="ECO:0000256" key="7">
    <source>
        <dbReference type="ARBA" id="ARBA00022705"/>
    </source>
</evidence>
<dbReference type="SUPFAM" id="SSF117018">
    <property type="entry name" value="ATP-dependent DNA ligase DNA-binding domain"/>
    <property type="match status" value="1"/>
</dbReference>
<keyword evidence="8" id="KW-0479">Metal-binding</keyword>
<name>A0AAE1TZA8_9EUCA</name>
<dbReference type="GO" id="GO:0006310">
    <property type="term" value="P:DNA recombination"/>
    <property type="evidence" value="ECO:0007669"/>
    <property type="project" value="UniProtKB-KW"/>
</dbReference>
<feature type="compositionally biased region" description="Basic and acidic residues" evidence="22">
    <location>
        <begin position="791"/>
        <end position="823"/>
    </location>
</feature>
<dbReference type="Gene3D" id="3.30.470.30">
    <property type="entry name" value="DNA ligase/mRNA capping enzyme"/>
    <property type="match status" value="1"/>
</dbReference>
<evidence type="ECO:0000256" key="11">
    <source>
        <dbReference type="ARBA" id="ARBA00022771"/>
    </source>
</evidence>
<evidence type="ECO:0000256" key="6">
    <source>
        <dbReference type="ARBA" id="ARBA00022618"/>
    </source>
</evidence>
<dbReference type="Gene3D" id="3.30.1740.10">
    <property type="entry name" value="Zinc finger, PARP-type"/>
    <property type="match status" value="1"/>
</dbReference>
<dbReference type="InterPro" id="IPR012310">
    <property type="entry name" value="DNA_ligase_ATP-dep_cent"/>
</dbReference>
<dbReference type="InterPro" id="IPR000977">
    <property type="entry name" value="DNA_ligase_ATP-dep"/>
</dbReference>
<evidence type="ECO:0000256" key="9">
    <source>
        <dbReference type="ARBA" id="ARBA00022741"/>
    </source>
</evidence>
<accession>A0AAE1TZA8</accession>
<comment type="subcellular location">
    <subcellularLocation>
        <location evidence="2">Nucleus</location>
    </subcellularLocation>
</comment>
<evidence type="ECO:0000256" key="16">
    <source>
        <dbReference type="ARBA" id="ARBA00023204"/>
    </source>
</evidence>
<dbReference type="SUPFAM" id="SSF56801">
    <property type="entry name" value="Acetyl-CoA synthetase-like"/>
    <property type="match status" value="1"/>
</dbReference>
<keyword evidence="12" id="KW-0862">Zinc</keyword>
<dbReference type="PANTHER" id="PTHR45674:SF9">
    <property type="entry name" value="DNA LIGASE 3"/>
    <property type="match status" value="1"/>
</dbReference>
<evidence type="ECO:0000256" key="10">
    <source>
        <dbReference type="ARBA" id="ARBA00022763"/>
    </source>
</evidence>
<dbReference type="Pfam" id="PF16177">
    <property type="entry name" value="ACAS_N"/>
    <property type="match status" value="1"/>
</dbReference>
<dbReference type="EMBL" id="JAWZYT010002463">
    <property type="protein sequence ID" value="KAK4304233.1"/>
    <property type="molecule type" value="Genomic_DNA"/>
</dbReference>
<dbReference type="PROSITE" id="PS00333">
    <property type="entry name" value="DNA_LIGASE_A2"/>
    <property type="match status" value="1"/>
</dbReference>
<evidence type="ECO:0000256" key="5">
    <source>
        <dbReference type="ARBA" id="ARBA00022598"/>
    </source>
</evidence>
<dbReference type="GO" id="GO:0071897">
    <property type="term" value="P:DNA biosynthetic process"/>
    <property type="evidence" value="ECO:0007669"/>
    <property type="project" value="InterPro"/>
</dbReference>
<keyword evidence="7" id="KW-0235">DNA replication</keyword>
<dbReference type="Gene3D" id="2.40.50.140">
    <property type="entry name" value="Nucleic acid-binding proteins"/>
    <property type="match status" value="1"/>
</dbReference>
<evidence type="ECO:0000256" key="1">
    <source>
        <dbReference type="ARBA" id="ARBA00001946"/>
    </source>
</evidence>
<feature type="domain" description="PARP-type" evidence="23">
    <location>
        <begin position="6"/>
        <end position="99"/>
    </location>
</feature>
<feature type="region of interest" description="Disordered" evidence="22">
    <location>
        <begin position="742"/>
        <end position="839"/>
    </location>
</feature>
<comment type="similarity">
    <text evidence="4 21">Belongs to the ATP-dependent DNA ligase family.</text>
</comment>
<keyword evidence="16 20" id="KW-0234">DNA repair</keyword>
<evidence type="ECO:0000256" key="19">
    <source>
        <dbReference type="ARBA" id="ARBA00034003"/>
    </source>
</evidence>
<evidence type="ECO:0000313" key="25">
    <source>
        <dbReference type="EMBL" id="KAK4304233.1"/>
    </source>
</evidence>
<dbReference type="InterPro" id="IPR036957">
    <property type="entry name" value="Znf_PARP_sf"/>
</dbReference>
<dbReference type="GO" id="GO:0006273">
    <property type="term" value="P:lagging strand elongation"/>
    <property type="evidence" value="ECO:0007669"/>
    <property type="project" value="TreeGrafter"/>
</dbReference>
<dbReference type="InterPro" id="IPR000873">
    <property type="entry name" value="AMP-dep_synth/lig_dom"/>
</dbReference>
<dbReference type="InterPro" id="IPR016059">
    <property type="entry name" value="DNA_ligase_ATP-dep_CS"/>
</dbReference>
<dbReference type="InterPro" id="IPR050191">
    <property type="entry name" value="ATP-dep_DNA_ligase"/>
</dbReference>
<feature type="region of interest" description="Disordered" evidence="22">
    <location>
        <begin position="98"/>
        <end position="170"/>
    </location>
</feature>
<keyword evidence="15 20" id="KW-0233">DNA recombination</keyword>
<evidence type="ECO:0000256" key="4">
    <source>
        <dbReference type="ARBA" id="ARBA00007572"/>
    </source>
</evidence>
<dbReference type="GO" id="GO:0051301">
    <property type="term" value="P:cell division"/>
    <property type="evidence" value="ECO:0007669"/>
    <property type="project" value="UniProtKB-KW"/>
</dbReference>
<evidence type="ECO:0000259" key="24">
    <source>
        <dbReference type="PROSITE" id="PS50160"/>
    </source>
</evidence>
<keyword evidence="14" id="KW-0460">Magnesium</keyword>
<evidence type="ECO:0000256" key="17">
    <source>
        <dbReference type="ARBA" id="ARBA00023242"/>
    </source>
</evidence>
<comment type="cofactor">
    <cofactor evidence="1">
        <name>Mg(2+)</name>
        <dbReference type="ChEBI" id="CHEBI:18420"/>
    </cofactor>
</comment>
<dbReference type="Pfam" id="PF00645">
    <property type="entry name" value="zf-PARP"/>
    <property type="match status" value="1"/>
</dbReference>
<keyword evidence="18" id="KW-0131">Cell cycle</keyword>
<dbReference type="GO" id="GO:0006302">
    <property type="term" value="P:double-strand break repair"/>
    <property type="evidence" value="ECO:0007669"/>
    <property type="project" value="TreeGrafter"/>
</dbReference>
<dbReference type="GO" id="GO:0008270">
    <property type="term" value="F:zinc ion binding"/>
    <property type="evidence" value="ECO:0007669"/>
    <property type="project" value="UniProtKB-KW"/>
</dbReference>
<keyword evidence="13 20" id="KW-0067">ATP-binding</keyword>
<dbReference type="Pfam" id="PF04675">
    <property type="entry name" value="DNA_ligase_A_N"/>
    <property type="match status" value="1"/>
</dbReference>
<dbReference type="Gene3D" id="3.30.300.30">
    <property type="match status" value="1"/>
</dbReference>
<dbReference type="PROSITE" id="PS50160">
    <property type="entry name" value="DNA_LIGASE_A3"/>
    <property type="match status" value="1"/>
</dbReference>
<evidence type="ECO:0000256" key="12">
    <source>
        <dbReference type="ARBA" id="ARBA00022833"/>
    </source>
</evidence>
<evidence type="ECO:0000259" key="23">
    <source>
        <dbReference type="PROSITE" id="PS50064"/>
    </source>
</evidence>
<feature type="compositionally biased region" description="Polar residues" evidence="22">
    <location>
        <begin position="125"/>
        <end position="138"/>
    </location>
</feature>
<keyword evidence="11" id="KW-0863">Zinc-finger</keyword>
<dbReference type="InterPro" id="IPR012309">
    <property type="entry name" value="DNA_ligase_ATP-dep_C"/>
</dbReference>
<keyword evidence="26" id="KW-1185">Reference proteome</keyword>
<feature type="compositionally biased region" description="Low complexity" evidence="22">
    <location>
        <begin position="759"/>
        <end position="781"/>
    </location>
</feature>
<organism evidence="25 26">
    <name type="scientific">Petrolisthes manimaculis</name>
    <dbReference type="NCBI Taxonomy" id="1843537"/>
    <lineage>
        <taxon>Eukaryota</taxon>
        <taxon>Metazoa</taxon>
        <taxon>Ecdysozoa</taxon>
        <taxon>Arthropoda</taxon>
        <taxon>Crustacea</taxon>
        <taxon>Multicrustacea</taxon>
        <taxon>Malacostraca</taxon>
        <taxon>Eumalacostraca</taxon>
        <taxon>Eucarida</taxon>
        <taxon>Decapoda</taxon>
        <taxon>Pleocyemata</taxon>
        <taxon>Anomura</taxon>
        <taxon>Galatheoidea</taxon>
        <taxon>Porcellanidae</taxon>
        <taxon>Petrolisthes</taxon>
    </lineage>
</organism>
<dbReference type="PROSITE" id="PS00697">
    <property type="entry name" value="DNA_LIGASE_A1"/>
    <property type="match status" value="1"/>
</dbReference>
<evidence type="ECO:0000256" key="21">
    <source>
        <dbReference type="RuleBase" id="RU004196"/>
    </source>
</evidence>
<dbReference type="Pfam" id="PF01068">
    <property type="entry name" value="DNA_ligase_A_M"/>
    <property type="match status" value="1"/>
</dbReference>
<dbReference type="SMART" id="SM01336">
    <property type="entry name" value="zf-PARP"/>
    <property type="match status" value="1"/>
</dbReference>
<dbReference type="EC" id="6.5.1.1" evidence="20"/>
<dbReference type="FunFam" id="1.10.3260.10:FF:000002">
    <property type="entry name" value="DNA ligase"/>
    <property type="match status" value="1"/>
</dbReference>
<dbReference type="InterPro" id="IPR042099">
    <property type="entry name" value="ANL_N_sf"/>
</dbReference>
<dbReference type="Pfam" id="PF04679">
    <property type="entry name" value="DNA_ligase_A_C"/>
    <property type="match status" value="1"/>
</dbReference>
<evidence type="ECO:0000313" key="26">
    <source>
        <dbReference type="Proteomes" id="UP001292094"/>
    </source>
</evidence>